<evidence type="ECO:0008006" key="2">
    <source>
        <dbReference type="Google" id="ProtNLM"/>
    </source>
</evidence>
<evidence type="ECO:0000313" key="1">
    <source>
        <dbReference type="EMBL" id="SVB43430.1"/>
    </source>
</evidence>
<dbReference type="Pfam" id="PF03746">
    <property type="entry name" value="LamB_YcsF"/>
    <property type="match status" value="1"/>
</dbReference>
<gene>
    <name evidence="1" type="ORF">METZ01_LOCUS196284</name>
</gene>
<dbReference type="GO" id="GO:0005975">
    <property type="term" value="P:carbohydrate metabolic process"/>
    <property type="evidence" value="ECO:0007669"/>
    <property type="project" value="InterPro"/>
</dbReference>
<protein>
    <recommendedName>
        <fullName evidence="2">LamB/YcsF family protein</fullName>
    </recommendedName>
</protein>
<dbReference type="PANTHER" id="PTHR30292">
    <property type="entry name" value="UNCHARACTERIZED PROTEIN YBGL-RELATED"/>
    <property type="match status" value="1"/>
</dbReference>
<dbReference type="InterPro" id="IPR005501">
    <property type="entry name" value="LamB/YcsF/PxpA-like"/>
</dbReference>
<feature type="non-terminal residue" evidence="1">
    <location>
        <position position="88"/>
    </location>
</feature>
<accession>A0A382DYA8</accession>
<name>A0A382DYA8_9ZZZZ</name>
<dbReference type="EMBL" id="UINC01041740">
    <property type="protein sequence ID" value="SVB43430.1"/>
    <property type="molecule type" value="Genomic_DNA"/>
</dbReference>
<reference evidence="1" key="1">
    <citation type="submission" date="2018-05" db="EMBL/GenBank/DDBJ databases">
        <authorList>
            <person name="Lanie J.A."/>
            <person name="Ng W.-L."/>
            <person name="Kazmierczak K.M."/>
            <person name="Andrzejewski T.M."/>
            <person name="Davidsen T.M."/>
            <person name="Wayne K.J."/>
            <person name="Tettelin H."/>
            <person name="Glass J.I."/>
            <person name="Rusch D."/>
            <person name="Podicherti R."/>
            <person name="Tsui H.-C.T."/>
            <person name="Winkler M.E."/>
        </authorList>
    </citation>
    <scope>NUCLEOTIDE SEQUENCE</scope>
</reference>
<dbReference type="PANTHER" id="PTHR30292:SF0">
    <property type="entry name" value="5-OXOPROLINASE SUBUNIT A"/>
    <property type="match status" value="1"/>
</dbReference>
<dbReference type="AlphaFoldDB" id="A0A382DYA8"/>
<dbReference type="InterPro" id="IPR011330">
    <property type="entry name" value="Glyco_hydro/deAcase_b/a-brl"/>
</dbReference>
<sequence>MGESFGMYKMGFDEEVIKYITSANIACGFHAGDPIWMRKTVCLAQEHGVGIGAHPSYPDLNGFGRRNMAATPEEVRNDVVYQAGALSA</sequence>
<dbReference type="SUPFAM" id="SSF88713">
    <property type="entry name" value="Glycoside hydrolase/deacetylase"/>
    <property type="match status" value="1"/>
</dbReference>
<proteinExistence type="predicted"/>
<dbReference type="Gene3D" id="3.20.20.370">
    <property type="entry name" value="Glycoside hydrolase/deacetylase"/>
    <property type="match status" value="1"/>
</dbReference>
<organism evidence="1">
    <name type="scientific">marine metagenome</name>
    <dbReference type="NCBI Taxonomy" id="408172"/>
    <lineage>
        <taxon>unclassified sequences</taxon>
        <taxon>metagenomes</taxon>
        <taxon>ecological metagenomes</taxon>
    </lineage>
</organism>